<evidence type="ECO:0000256" key="7">
    <source>
        <dbReference type="ARBA" id="ARBA00022729"/>
    </source>
</evidence>
<dbReference type="Gene3D" id="3.80.10.10">
    <property type="entry name" value="Ribonuclease Inhibitor"/>
    <property type="match status" value="4"/>
</dbReference>
<dbReference type="PANTHER" id="PTHR48063:SF40">
    <property type="entry name" value="LEUCINE-RICH REPEAT-CONTAINING N-TERMINAL PLANT-TYPE DOMAIN-CONTAINING PROTEIN"/>
    <property type="match status" value="1"/>
</dbReference>
<reference evidence="14" key="1">
    <citation type="submission" date="2024-06" db="EMBL/GenBank/DDBJ databases">
        <authorList>
            <person name="Ryan C."/>
        </authorList>
    </citation>
    <scope>NUCLEOTIDE SEQUENCE [LARGE SCALE GENOMIC DNA]</scope>
</reference>
<dbReference type="Proteomes" id="UP001497457">
    <property type="component" value="Chromosome 26rd"/>
</dbReference>
<proteinExistence type="inferred from homology"/>
<keyword evidence="7" id="KW-0732">Signal</keyword>
<sequence length="913" mass="100919">MPCWPSSKPSQQDCCRWRGVRCSTRTGHVSELRLPGDLDENYDSLDGKALVGKISPSLLTLEYLEHLDLSSNSLEGPTGHIPEFLGSLKNLKHLNLSYIPFHGIFPPQLGNLSKLQYLDLSACNWGYRNSTDVSFLWLTRLPLLQHLFLRSIDLRAVASWPLVVNMIPSLRVIDLSHCSLTSANQSLSNLNLTNLEELDLSGNYFNHPIATCWFWNVTNLKHLDLGSTSLYGQLPKALGHMTSLQYLSLSGIGQVEPGKKDINNTVSMTNTSLKSLCSLRNLHLENCFAQGNITELIQNLPQCLSNQLQELYLSLNQLTGALPNSMGHLTSLVILDVGRNNITGPLPTSIGHFSSLRTLDLSDNHLIGHVPFEIGLLANLTKLDLTSNYLEGVVTGEHFAGTCSLQYLYLSYNSLKLELSSEWQPSFRLIEAGFADCQMGPLFPAWLQWQVNISYLDISSTGIIDTIPQWFSNVFSNAVFLQPITGQVPSLLPPMLSNLDISNNSLVGSLPYDFGVRSDFGAPMLMGLFLSSNRITGHIPKSICKFELAYINFANNLLEGEIPPCLGTLNIISLDLSNNSLSGELPSALQNCTNMKHLDLARNNFSGRLPVWIGNLQALQFIRISHNMFSGSIPISITSLQCLLCLGIAHNRLSGSLPRDMLNLTAMGLKFWAGSSHLLPPVCDYIEDGLHRDTGFTAVTKGQGVNYVSLYKIIDMKMMSIDLSSNYLIGEIPRGIAALDALVILNLSRNHFSGTVPNQIGAMHSLESLDLSRNKLCGDIPASLSKLTFLTELDLSYNNLTGRIPSGSQLQTIYDAHPLMYDGNDGLCGPPLQKKCSSDDASKQGHLRRTEEGHVPEFFYLGAGCGFIVGIWVVFFALLFKKAWRIAYFRLFDKLYDKAYVLLVVTWGRLAAN</sequence>
<evidence type="ECO:0000256" key="10">
    <source>
        <dbReference type="ARBA" id="ARBA00023136"/>
    </source>
</evidence>
<evidence type="ECO:0000256" key="9">
    <source>
        <dbReference type="ARBA" id="ARBA00022989"/>
    </source>
</evidence>
<dbReference type="AlphaFoldDB" id="A0ABC9BMH4"/>
<evidence type="ECO:0000256" key="12">
    <source>
        <dbReference type="SAM" id="Phobius"/>
    </source>
</evidence>
<dbReference type="PRINTS" id="PR00019">
    <property type="entry name" value="LEURICHRPT"/>
</dbReference>
<evidence type="ECO:0000256" key="6">
    <source>
        <dbReference type="ARBA" id="ARBA00022692"/>
    </source>
</evidence>
<dbReference type="FunFam" id="3.80.10.10:FF:000041">
    <property type="entry name" value="LRR receptor-like serine/threonine-protein kinase ERECTA"/>
    <property type="match status" value="1"/>
</dbReference>
<dbReference type="InterPro" id="IPR032675">
    <property type="entry name" value="LRR_dom_sf"/>
</dbReference>
<keyword evidence="14" id="KW-1185">Reference proteome</keyword>
<evidence type="ECO:0000256" key="3">
    <source>
        <dbReference type="ARBA" id="ARBA00022475"/>
    </source>
</evidence>
<keyword evidence="6 12" id="KW-0812">Transmembrane</keyword>
<keyword evidence="11" id="KW-0325">Glycoprotein</keyword>
<dbReference type="FunFam" id="3.80.10.10:FF:000649">
    <property type="entry name" value="Leucine Rich Repeat family protein"/>
    <property type="match status" value="1"/>
</dbReference>
<dbReference type="SUPFAM" id="SSF52058">
    <property type="entry name" value="L domain-like"/>
    <property type="match status" value="2"/>
</dbReference>
<keyword evidence="3" id="KW-1003">Cell membrane</keyword>
<evidence type="ECO:0000256" key="1">
    <source>
        <dbReference type="ARBA" id="ARBA00004251"/>
    </source>
</evidence>
<accession>A0ABC9BMH4</accession>
<dbReference type="FunFam" id="3.80.10.10:FF:000095">
    <property type="entry name" value="LRR receptor-like serine/threonine-protein kinase GSO1"/>
    <property type="match status" value="1"/>
</dbReference>
<dbReference type="EMBL" id="OZ075136">
    <property type="protein sequence ID" value="CAL5003925.1"/>
    <property type="molecule type" value="Genomic_DNA"/>
</dbReference>
<keyword evidence="8" id="KW-0677">Repeat</keyword>
<evidence type="ECO:0000256" key="5">
    <source>
        <dbReference type="ARBA" id="ARBA00022626"/>
    </source>
</evidence>
<dbReference type="InterPro" id="IPR046956">
    <property type="entry name" value="RLP23-like"/>
</dbReference>
<gene>
    <name evidence="13" type="ORF">URODEC1_LOCUS66625</name>
</gene>
<dbReference type="GO" id="GO:0009742">
    <property type="term" value="P:brassinosteroid mediated signaling pathway"/>
    <property type="evidence" value="ECO:0007669"/>
    <property type="project" value="UniProtKB-KW"/>
</dbReference>
<evidence type="ECO:0008006" key="15">
    <source>
        <dbReference type="Google" id="ProtNLM"/>
    </source>
</evidence>
<dbReference type="SUPFAM" id="SSF52047">
    <property type="entry name" value="RNI-like"/>
    <property type="match status" value="1"/>
</dbReference>
<keyword evidence="10 12" id="KW-0472">Membrane</keyword>
<dbReference type="Pfam" id="PF13855">
    <property type="entry name" value="LRR_8"/>
    <property type="match status" value="4"/>
</dbReference>
<reference evidence="13 14" key="2">
    <citation type="submission" date="2024-10" db="EMBL/GenBank/DDBJ databases">
        <authorList>
            <person name="Ryan C."/>
        </authorList>
    </citation>
    <scope>NUCLEOTIDE SEQUENCE [LARGE SCALE GENOMIC DNA]</scope>
</reference>
<evidence type="ECO:0000256" key="2">
    <source>
        <dbReference type="ARBA" id="ARBA00009592"/>
    </source>
</evidence>
<evidence type="ECO:0000256" key="11">
    <source>
        <dbReference type="ARBA" id="ARBA00023180"/>
    </source>
</evidence>
<protein>
    <recommendedName>
        <fullName evidence="15">Leucine-rich repeat-containing N-terminal plant-type domain-containing protein</fullName>
    </recommendedName>
</protein>
<evidence type="ECO:0000313" key="14">
    <source>
        <dbReference type="Proteomes" id="UP001497457"/>
    </source>
</evidence>
<comment type="subcellular location">
    <subcellularLocation>
        <location evidence="1">Cell membrane</location>
        <topology evidence="1">Single-pass type I membrane protein</topology>
    </subcellularLocation>
</comment>
<dbReference type="SMART" id="SM00369">
    <property type="entry name" value="LRR_TYP"/>
    <property type="match status" value="8"/>
</dbReference>
<dbReference type="PROSITE" id="PS51450">
    <property type="entry name" value="LRR"/>
    <property type="match status" value="3"/>
</dbReference>
<keyword evidence="5" id="KW-1070">Brassinosteroid signaling pathway</keyword>
<dbReference type="PANTHER" id="PTHR48063">
    <property type="entry name" value="LRR RECEPTOR-LIKE KINASE"/>
    <property type="match status" value="1"/>
</dbReference>
<dbReference type="InterPro" id="IPR001611">
    <property type="entry name" value="Leu-rich_rpt"/>
</dbReference>
<dbReference type="GO" id="GO:0005886">
    <property type="term" value="C:plasma membrane"/>
    <property type="evidence" value="ECO:0007669"/>
    <property type="project" value="UniProtKB-SubCell"/>
</dbReference>
<evidence type="ECO:0000256" key="8">
    <source>
        <dbReference type="ARBA" id="ARBA00022737"/>
    </source>
</evidence>
<comment type="similarity">
    <text evidence="2">Belongs to the RLP family.</text>
</comment>
<evidence type="ECO:0000313" key="13">
    <source>
        <dbReference type="EMBL" id="CAL5003925.1"/>
    </source>
</evidence>
<dbReference type="Pfam" id="PF00560">
    <property type="entry name" value="LRR_1"/>
    <property type="match status" value="5"/>
</dbReference>
<keyword evidence="9 12" id="KW-1133">Transmembrane helix</keyword>
<feature type="transmembrane region" description="Helical" evidence="12">
    <location>
        <begin position="858"/>
        <end position="880"/>
    </location>
</feature>
<keyword evidence="4" id="KW-0433">Leucine-rich repeat</keyword>
<evidence type="ECO:0000256" key="4">
    <source>
        <dbReference type="ARBA" id="ARBA00022614"/>
    </source>
</evidence>
<dbReference type="FunFam" id="3.80.10.10:FF:000111">
    <property type="entry name" value="LRR receptor-like serine/threonine-protein kinase ERECTA"/>
    <property type="match status" value="1"/>
</dbReference>
<organism evidence="13 14">
    <name type="scientific">Urochloa decumbens</name>
    <dbReference type="NCBI Taxonomy" id="240449"/>
    <lineage>
        <taxon>Eukaryota</taxon>
        <taxon>Viridiplantae</taxon>
        <taxon>Streptophyta</taxon>
        <taxon>Embryophyta</taxon>
        <taxon>Tracheophyta</taxon>
        <taxon>Spermatophyta</taxon>
        <taxon>Magnoliopsida</taxon>
        <taxon>Liliopsida</taxon>
        <taxon>Poales</taxon>
        <taxon>Poaceae</taxon>
        <taxon>PACMAD clade</taxon>
        <taxon>Panicoideae</taxon>
        <taxon>Panicodae</taxon>
        <taxon>Paniceae</taxon>
        <taxon>Melinidinae</taxon>
        <taxon>Urochloa</taxon>
    </lineage>
</organism>
<name>A0ABC9BMH4_9POAL</name>
<dbReference type="InterPro" id="IPR003591">
    <property type="entry name" value="Leu-rich_rpt_typical-subtyp"/>
</dbReference>